<protein>
    <recommendedName>
        <fullName evidence="11">Z-ring associated protein G</fullName>
    </recommendedName>
    <alternativeName>
        <fullName evidence="12">Cell division protein ZapG</fullName>
    </alternativeName>
</protein>
<feature type="region of interest" description="Disordered" evidence="14">
    <location>
        <begin position="81"/>
        <end position="149"/>
    </location>
</feature>
<evidence type="ECO:0000256" key="1">
    <source>
        <dbReference type="ARBA" id="ARBA00004377"/>
    </source>
</evidence>
<keyword evidence="5 15" id="KW-0812">Transmembrane</keyword>
<comment type="caution">
    <text evidence="16">The sequence shown here is derived from an EMBL/GenBank/DDBJ whole genome shotgun (WGS) entry which is preliminary data.</text>
</comment>
<evidence type="ECO:0000256" key="5">
    <source>
        <dbReference type="ARBA" id="ARBA00022692"/>
    </source>
</evidence>
<gene>
    <name evidence="16" type="primary">yhcB</name>
    <name evidence="16" type="ORF">VMF7928_03510</name>
</gene>
<keyword evidence="3" id="KW-0997">Cell inner membrane</keyword>
<keyword evidence="8 15" id="KW-0472">Membrane</keyword>
<dbReference type="NCBIfam" id="NF008672">
    <property type="entry name" value="PRK11677.1"/>
    <property type="match status" value="1"/>
</dbReference>
<name>A0ABM9A7K8_9VIBR</name>
<keyword evidence="9" id="KW-0131">Cell cycle</keyword>
<sequence length="149" mass="16827">MPWIFALVGLIVGIVIGVLITRLTTPDYKKHKVIQKNLDAAKYELEQKRQEVADHFAQTAEMLDTLGKDYTKLYQHMESTSSEMLSHLPEQDNPFSKKTTQLEADEQETPKTPNNVDQAPKDYANGASGLMSQDDDKEFVKSAEVVTLR</sequence>
<dbReference type="Proteomes" id="UP000838748">
    <property type="component" value="Unassembled WGS sequence"/>
</dbReference>
<accession>A0ABM9A7K8</accession>
<evidence type="ECO:0000256" key="13">
    <source>
        <dbReference type="SAM" id="Coils"/>
    </source>
</evidence>
<dbReference type="PIRSF" id="PIRSF006318">
    <property type="entry name" value="YhcB"/>
    <property type="match status" value="1"/>
</dbReference>
<evidence type="ECO:0000256" key="9">
    <source>
        <dbReference type="ARBA" id="ARBA00023306"/>
    </source>
</evidence>
<reference evidence="16" key="1">
    <citation type="submission" date="2021-11" db="EMBL/GenBank/DDBJ databases">
        <authorList>
            <person name="Rodrigo-Torres L."/>
            <person name="Arahal R. D."/>
            <person name="Lucena T."/>
        </authorList>
    </citation>
    <scope>NUCLEOTIDE SEQUENCE</scope>
    <source>
        <strain evidence="16">CECT 7928</strain>
    </source>
</reference>
<evidence type="ECO:0000313" key="17">
    <source>
        <dbReference type="Proteomes" id="UP000838748"/>
    </source>
</evidence>
<dbReference type="InterPro" id="IPR009386">
    <property type="entry name" value="ZapG-like"/>
</dbReference>
<dbReference type="Pfam" id="PF06295">
    <property type="entry name" value="ZapG-like"/>
    <property type="match status" value="1"/>
</dbReference>
<evidence type="ECO:0000256" key="6">
    <source>
        <dbReference type="ARBA" id="ARBA00022960"/>
    </source>
</evidence>
<comment type="subcellular location">
    <subcellularLocation>
        <location evidence="1">Cell inner membrane</location>
        <topology evidence="1">Single-pass membrane protein</topology>
    </subcellularLocation>
</comment>
<keyword evidence="2" id="KW-1003">Cell membrane</keyword>
<feature type="compositionally biased region" description="Polar residues" evidence="14">
    <location>
        <begin position="93"/>
        <end position="102"/>
    </location>
</feature>
<dbReference type="PANTHER" id="PTHR39579">
    <property type="entry name" value="INNER MEMBRANE PROTEIN YHCB"/>
    <property type="match status" value="1"/>
</dbReference>
<evidence type="ECO:0000256" key="2">
    <source>
        <dbReference type="ARBA" id="ARBA00022475"/>
    </source>
</evidence>
<evidence type="ECO:0000256" key="14">
    <source>
        <dbReference type="SAM" id="MobiDB-lite"/>
    </source>
</evidence>
<feature type="transmembrane region" description="Helical" evidence="15">
    <location>
        <begin position="6"/>
        <end position="25"/>
    </location>
</feature>
<evidence type="ECO:0000256" key="8">
    <source>
        <dbReference type="ARBA" id="ARBA00023136"/>
    </source>
</evidence>
<evidence type="ECO:0000256" key="11">
    <source>
        <dbReference type="ARBA" id="ARBA00035703"/>
    </source>
</evidence>
<evidence type="ECO:0000313" key="16">
    <source>
        <dbReference type="EMBL" id="CAH0541334.1"/>
    </source>
</evidence>
<evidence type="ECO:0000256" key="15">
    <source>
        <dbReference type="SAM" id="Phobius"/>
    </source>
</evidence>
<feature type="coiled-coil region" evidence="13">
    <location>
        <begin position="31"/>
        <end position="58"/>
    </location>
</feature>
<dbReference type="EMBL" id="CAKLDM010000002">
    <property type="protein sequence ID" value="CAH0541334.1"/>
    <property type="molecule type" value="Genomic_DNA"/>
</dbReference>
<dbReference type="RefSeq" id="WP_237362986.1">
    <property type="nucleotide sequence ID" value="NZ_CAKLDM010000002.1"/>
</dbReference>
<evidence type="ECO:0000256" key="3">
    <source>
        <dbReference type="ARBA" id="ARBA00022519"/>
    </source>
</evidence>
<organism evidence="16 17">
    <name type="scientific">Vibrio marisflavi CECT 7928</name>
    <dbReference type="NCBI Taxonomy" id="634439"/>
    <lineage>
        <taxon>Bacteria</taxon>
        <taxon>Pseudomonadati</taxon>
        <taxon>Pseudomonadota</taxon>
        <taxon>Gammaproteobacteria</taxon>
        <taxon>Vibrionales</taxon>
        <taxon>Vibrionaceae</taxon>
        <taxon>Vibrio</taxon>
    </lineage>
</organism>
<keyword evidence="6" id="KW-0133">Cell shape</keyword>
<keyword evidence="13" id="KW-0175">Coiled coil</keyword>
<evidence type="ECO:0000256" key="10">
    <source>
        <dbReference type="ARBA" id="ARBA00035657"/>
    </source>
</evidence>
<evidence type="ECO:0000256" key="7">
    <source>
        <dbReference type="ARBA" id="ARBA00022989"/>
    </source>
</evidence>
<keyword evidence="4" id="KW-0132">Cell division</keyword>
<evidence type="ECO:0000256" key="4">
    <source>
        <dbReference type="ARBA" id="ARBA00022618"/>
    </source>
</evidence>
<keyword evidence="7 15" id="KW-1133">Transmembrane helix</keyword>
<dbReference type="PANTHER" id="PTHR39579:SF1">
    <property type="entry name" value="INNER MEMBRANE PROTEIN YHCB"/>
    <property type="match status" value="1"/>
</dbReference>
<comment type="similarity">
    <text evidence="10">Belongs to the ZapG family.</text>
</comment>
<evidence type="ECO:0000256" key="12">
    <source>
        <dbReference type="ARBA" id="ARBA00035727"/>
    </source>
</evidence>
<keyword evidence="17" id="KW-1185">Reference proteome</keyword>
<proteinExistence type="inferred from homology"/>